<dbReference type="KEGG" id="ssyi:EKG83_15290"/>
<reference evidence="3" key="1">
    <citation type="journal article" date="2021" name="Curr. Microbiol.">
        <title>Complete genome of nocamycin-producing strain Saccharothrix syringae NRRL B-16468 reveals the biosynthetic potential for secondary metabolites.</title>
        <authorList>
            <person name="Mo X."/>
            <person name="Yang S."/>
        </authorList>
    </citation>
    <scope>NUCLEOTIDE SEQUENCE [LARGE SCALE GENOMIC DNA]</scope>
    <source>
        <strain evidence="3">ATCC 51364 / DSM 43886 / JCM 6844 / KCTC 9398 / NBRC 14523 / NRRL B-16468 / INA 2240</strain>
    </source>
</reference>
<keyword evidence="1" id="KW-0472">Membrane</keyword>
<evidence type="ECO:0000313" key="3">
    <source>
        <dbReference type="Proteomes" id="UP000325787"/>
    </source>
</evidence>
<sequence>MVVTGSHPTGRQPDEVRVERRRLLLVHVRIAAVSLGVLIVLVALSTVPATAVLGTALLVAAAATACGALTGFLFGIPRIPEDRAQRGDGTTALSANTNLEQISDWLTKILVGVGLVQVGAIGDAAGRLVDTIATAFQPAKHATVLAGALVVLPTVLGFLVSYIGARTWLMEMFTEFDGGIASFVRSQVNQALAPVQAEVDQVQQDQRALRELLAVVDAQLDSRGPEPRLDTLADLLAKATPAQREYAFRSVTKVRRSPSTDDLARRRTIPVLRALVDADPGRYAYRAELGSALADVGEHHRALAELDQAIALRGAPTKSDWFEFHRARARLGTIPPTATPDPETAALLRDDLAVAWRKPSFRAYLTQVLTKHADNPEHQVAERMLPYLPPDVDATTHDSR</sequence>
<feature type="transmembrane region" description="Helical" evidence="1">
    <location>
        <begin position="23"/>
        <end position="45"/>
    </location>
</feature>
<dbReference type="Proteomes" id="UP000325787">
    <property type="component" value="Chromosome"/>
</dbReference>
<feature type="transmembrane region" description="Helical" evidence="1">
    <location>
        <begin position="51"/>
        <end position="76"/>
    </location>
</feature>
<name>A0A5Q0GYR2_SACSY</name>
<organism evidence="2 3">
    <name type="scientific">Saccharothrix syringae</name>
    <name type="common">Nocardiopsis syringae</name>
    <dbReference type="NCBI Taxonomy" id="103733"/>
    <lineage>
        <taxon>Bacteria</taxon>
        <taxon>Bacillati</taxon>
        <taxon>Actinomycetota</taxon>
        <taxon>Actinomycetes</taxon>
        <taxon>Pseudonocardiales</taxon>
        <taxon>Pseudonocardiaceae</taxon>
        <taxon>Saccharothrix</taxon>
    </lineage>
</organism>
<feature type="transmembrane region" description="Helical" evidence="1">
    <location>
        <begin position="142"/>
        <end position="163"/>
    </location>
</feature>
<proteinExistence type="predicted"/>
<dbReference type="AlphaFoldDB" id="A0A5Q0GYR2"/>
<keyword evidence="1" id="KW-1133">Transmembrane helix</keyword>
<evidence type="ECO:0000313" key="2">
    <source>
        <dbReference type="EMBL" id="QFZ18644.1"/>
    </source>
</evidence>
<keyword evidence="3" id="KW-1185">Reference proteome</keyword>
<keyword evidence="1" id="KW-0812">Transmembrane</keyword>
<accession>A0A5Q0GYR2</accession>
<dbReference type="EMBL" id="CP034550">
    <property type="protein sequence ID" value="QFZ18644.1"/>
    <property type="molecule type" value="Genomic_DNA"/>
</dbReference>
<evidence type="ECO:0000256" key="1">
    <source>
        <dbReference type="SAM" id="Phobius"/>
    </source>
</evidence>
<gene>
    <name evidence="2" type="ORF">EKG83_15290</name>
</gene>
<protein>
    <recommendedName>
        <fullName evidence="4">Tetratricopeptide repeat protein</fullName>
    </recommendedName>
</protein>
<evidence type="ECO:0008006" key="4">
    <source>
        <dbReference type="Google" id="ProtNLM"/>
    </source>
</evidence>
<dbReference type="RefSeq" id="WP_033433194.1">
    <property type="nucleotide sequence ID" value="NZ_CP034550.1"/>
</dbReference>